<organism evidence="1 2">
    <name type="scientific">Thelephora ganbajun</name>
    <name type="common">Ganba fungus</name>
    <dbReference type="NCBI Taxonomy" id="370292"/>
    <lineage>
        <taxon>Eukaryota</taxon>
        <taxon>Fungi</taxon>
        <taxon>Dikarya</taxon>
        <taxon>Basidiomycota</taxon>
        <taxon>Agaricomycotina</taxon>
        <taxon>Agaricomycetes</taxon>
        <taxon>Thelephorales</taxon>
        <taxon>Thelephoraceae</taxon>
        <taxon>Thelephora</taxon>
    </lineage>
</organism>
<evidence type="ECO:0000313" key="2">
    <source>
        <dbReference type="Proteomes" id="UP000886501"/>
    </source>
</evidence>
<proteinExistence type="predicted"/>
<protein>
    <submittedName>
        <fullName evidence="1">Uncharacterized protein</fullName>
    </submittedName>
</protein>
<evidence type="ECO:0000313" key="1">
    <source>
        <dbReference type="EMBL" id="KAF9642420.1"/>
    </source>
</evidence>
<gene>
    <name evidence="1" type="ORF">BDM02DRAFT_3193301</name>
</gene>
<keyword evidence="2" id="KW-1185">Reference proteome</keyword>
<sequence>MGAVLYPGAGYTEAILSGHNLAPGHASIIINGDQWEFHSSIDSKYANRKALLETIYASGYFKHENPDYDPENLPFLNIKSLLASSLVSMTGNEFYNNIPSTYGYVDHFHNYTKEIHAIPYPGCWARKAYITCLEIPKGTPDAYGASYCIHPSILDSITQISLCMFMNMTNKTFNFNSTFLPVSMKRLTCWDPVDALSMEEHLKKGVYILYKPKAGGAKGPFISDYIISDASGKVFFTIDKFERIVTTWQPKAFITPNHTLPPVGVHGGHSYSAEVLESFLLLSLLATHQFAVNYFTAGIDGESADTKTASVNVILTNLNISKTPINLELVPRLLAPSGVTIFLIHSGAPSEEEGFSSLTIQEFASKLEALSAQDIQAQQLPAGQSVIVARNFTPPSFLFEELTTNMITHHFLHRNKGELIEKVKTISTEAELWIVGNNNAASIGALGVAAALIAEEPQFTVHSVLFEDTTLSVKEHEGWIHTIRQNPKVLSGMYKFLGTYFENF</sequence>
<name>A0ACB6YZ38_THEGA</name>
<comment type="caution">
    <text evidence="1">The sequence shown here is derived from an EMBL/GenBank/DDBJ whole genome shotgun (WGS) entry which is preliminary data.</text>
</comment>
<dbReference type="Proteomes" id="UP000886501">
    <property type="component" value="Unassembled WGS sequence"/>
</dbReference>
<reference evidence="1" key="2">
    <citation type="journal article" date="2020" name="Nat. Commun.">
        <title>Large-scale genome sequencing of mycorrhizal fungi provides insights into the early evolution of symbiotic traits.</title>
        <authorList>
            <person name="Miyauchi S."/>
            <person name="Kiss E."/>
            <person name="Kuo A."/>
            <person name="Drula E."/>
            <person name="Kohler A."/>
            <person name="Sanchez-Garcia M."/>
            <person name="Morin E."/>
            <person name="Andreopoulos B."/>
            <person name="Barry K.W."/>
            <person name="Bonito G."/>
            <person name="Buee M."/>
            <person name="Carver A."/>
            <person name="Chen C."/>
            <person name="Cichocki N."/>
            <person name="Clum A."/>
            <person name="Culley D."/>
            <person name="Crous P.W."/>
            <person name="Fauchery L."/>
            <person name="Girlanda M."/>
            <person name="Hayes R.D."/>
            <person name="Keri Z."/>
            <person name="LaButti K."/>
            <person name="Lipzen A."/>
            <person name="Lombard V."/>
            <person name="Magnuson J."/>
            <person name="Maillard F."/>
            <person name="Murat C."/>
            <person name="Nolan M."/>
            <person name="Ohm R.A."/>
            <person name="Pangilinan J."/>
            <person name="Pereira M.F."/>
            <person name="Perotto S."/>
            <person name="Peter M."/>
            <person name="Pfister S."/>
            <person name="Riley R."/>
            <person name="Sitrit Y."/>
            <person name="Stielow J.B."/>
            <person name="Szollosi G."/>
            <person name="Zifcakova L."/>
            <person name="Stursova M."/>
            <person name="Spatafora J.W."/>
            <person name="Tedersoo L."/>
            <person name="Vaario L.M."/>
            <person name="Yamada A."/>
            <person name="Yan M."/>
            <person name="Wang P."/>
            <person name="Xu J."/>
            <person name="Bruns T."/>
            <person name="Baldrian P."/>
            <person name="Vilgalys R."/>
            <person name="Dunand C."/>
            <person name="Henrissat B."/>
            <person name="Grigoriev I.V."/>
            <person name="Hibbett D."/>
            <person name="Nagy L.G."/>
            <person name="Martin F.M."/>
        </authorList>
    </citation>
    <scope>NUCLEOTIDE SEQUENCE</scope>
    <source>
        <strain evidence="1">P2</strain>
    </source>
</reference>
<accession>A0ACB6YZ38</accession>
<dbReference type="EMBL" id="MU118488">
    <property type="protein sequence ID" value="KAF9642420.1"/>
    <property type="molecule type" value="Genomic_DNA"/>
</dbReference>
<reference evidence="1" key="1">
    <citation type="submission" date="2019-10" db="EMBL/GenBank/DDBJ databases">
        <authorList>
            <consortium name="DOE Joint Genome Institute"/>
            <person name="Kuo A."/>
            <person name="Miyauchi S."/>
            <person name="Kiss E."/>
            <person name="Drula E."/>
            <person name="Kohler A."/>
            <person name="Sanchez-Garcia M."/>
            <person name="Andreopoulos B."/>
            <person name="Barry K.W."/>
            <person name="Bonito G."/>
            <person name="Buee M."/>
            <person name="Carver A."/>
            <person name="Chen C."/>
            <person name="Cichocki N."/>
            <person name="Clum A."/>
            <person name="Culley D."/>
            <person name="Crous P.W."/>
            <person name="Fauchery L."/>
            <person name="Girlanda M."/>
            <person name="Hayes R."/>
            <person name="Keri Z."/>
            <person name="Labutti K."/>
            <person name="Lipzen A."/>
            <person name="Lombard V."/>
            <person name="Magnuson J."/>
            <person name="Maillard F."/>
            <person name="Morin E."/>
            <person name="Murat C."/>
            <person name="Nolan M."/>
            <person name="Ohm R."/>
            <person name="Pangilinan J."/>
            <person name="Pereira M."/>
            <person name="Perotto S."/>
            <person name="Peter M."/>
            <person name="Riley R."/>
            <person name="Sitrit Y."/>
            <person name="Stielow B."/>
            <person name="Szollosi G."/>
            <person name="Zifcakova L."/>
            <person name="Stursova M."/>
            <person name="Spatafora J.W."/>
            <person name="Tedersoo L."/>
            <person name="Vaario L.-M."/>
            <person name="Yamada A."/>
            <person name="Yan M."/>
            <person name="Wang P."/>
            <person name="Xu J."/>
            <person name="Bruns T."/>
            <person name="Baldrian P."/>
            <person name="Vilgalys R."/>
            <person name="Henrissat B."/>
            <person name="Grigoriev I.V."/>
            <person name="Hibbett D."/>
            <person name="Nagy L.G."/>
            <person name="Martin F.M."/>
        </authorList>
    </citation>
    <scope>NUCLEOTIDE SEQUENCE</scope>
    <source>
        <strain evidence="1">P2</strain>
    </source>
</reference>